<accession>A0ABT1I0W0</accession>
<dbReference type="Gene3D" id="3.40.50.720">
    <property type="entry name" value="NAD(P)-binding Rossmann-like Domain"/>
    <property type="match status" value="1"/>
</dbReference>
<evidence type="ECO:0000259" key="1">
    <source>
        <dbReference type="Pfam" id="PF13460"/>
    </source>
</evidence>
<evidence type="ECO:0000313" key="2">
    <source>
        <dbReference type="EMBL" id="MCP2261412.1"/>
    </source>
</evidence>
<sequence length="343" mass="37223">MGGTALIIGGTGQVGLGTAERLLDDGWEVTLAARGRRAVPARLADHVRTVRWDREDPADDLAPLATGADLVLDCVCYTPEHAEQLLALGDRVGHLVVISTAGVYVDDEGRGMDRVDDFPRLPVPISEDQRTVEPGPGGYTSEKRAVERSLLDRAVVPVTVLRPGAIHGTDSVHSREWWFVKRVLDGRTCVPLAFGGANRFHPSAVANIAELVRLAGARPGTRVLNAVDPDAPTVLEIGRAVAELLDHEWREVPLPPDAPPPLGVTPWSLPGDVVLSMARAHEELGYRPVTSCLGSLAAEVEWVLASVADRDWREVFTDLVDKYDGIDFFDYATEDAYLAAHRF</sequence>
<comment type="caution">
    <text evidence="2">The sequence shown here is derived from an EMBL/GenBank/DDBJ whole genome shotgun (WGS) entry which is preliminary data.</text>
</comment>
<keyword evidence="3" id="KW-1185">Reference proteome</keyword>
<proteinExistence type="predicted"/>
<feature type="domain" description="NAD(P)-binding" evidence="1">
    <location>
        <begin position="9"/>
        <end position="167"/>
    </location>
</feature>
<dbReference type="InterPro" id="IPR050177">
    <property type="entry name" value="Lipid_A_modif_metabolic_enz"/>
</dbReference>
<dbReference type="InterPro" id="IPR016040">
    <property type="entry name" value="NAD(P)-bd_dom"/>
</dbReference>
<evidence type="ECO:0000313" key="3">
    <source>
        <dbReference type="Proteomes" id="UP001205311"/>
    </source>
</evidence>
<name>A0ABT1I0W0_STRSD</name>
<dbReference type="InterPro" id="IPR036291">
    <property type="entry name" value="NAD(P)-bd_dom_sf"/>
</dbReference>
<organism evidence="2 3">
    <name type="scientific">Streptoalloteichus tenebrarius (strain ATCC 17920 / DSM 40477 / JCM 4838 / CBS 697.72 / NBRC 16177 / NCIMB 11028 / NRRL B-12390 / A12253. 1 / ISP 5477)</name>
    <name type="common">Streptomyces tenebrarius</name>
    <dbReference type="NCBI Taxonomy" id="1933"/>
    <lineage>
        <taxon>Bacteria</taxon>
        <taxon>Bacillati</taxon>
        <taxon>Actinomycetota</taxon>
        <taxon>Actinomycetes</taxon>
        <taxon>Pseudonocardiales</taxon>
        <taxon>Pseudonocardiaceae</taxon>
        <taxon>Streptoalloteichus</taxon>
    </lineage>
</organism>
<protein>
    <submittedName>
        <fullName evidence="2">Nucleoside-diphosphate-sugar epimerase</fullName>
    </submittedName>
</protein>
<dbReference type="RefSeq" id="WP_253672238.1">
    <property type="nucleotide sequence ID" value="NZ_JAMTCP010000041.1"/>
</dbReference>
<gene>
    <name evidence="2" type="ORF">LX15_005138</name>
</gene>
<dbReference type="Pfam" id="PF13460">
    <property type="entry name" value="NAD_binding_10"/>
    <property type="match status" value="1"/>
</dbReference>
<dbReference type="EMBL" id="JAMTCP010000041">
    <property type="protein sequence ID" value="MCP2261412.1"/>
    <property type="molecule type" value="Genomic_DNA"/>
</dbReference>
<reference evidence="2 3" key="1">
    <citation type="submission" date="2022-06" db="EMBL/GenBank/DDBJ databases">
        <title>Genomic Encyclopedia of Archaeal and Bacterial Type Strains, Phase II (KMG-II): from individual species to whole genera.</title>
        <authorList>
            <person name="Goeker M."/>
        </authorList>
    </citation>
    <scope>NUCLEOTIDE SEQUENCE [LARGE SCALE GENOMIC DNA]</scope>
    <source>
        <strain evidence="2 3">DSM 40477</strain>
    </source>
</reference>
<dbReference type="PANTHER" id="PTHR43245">
    <property type="entry name" value="BIFUNCTIONAL POLYMYXIN RESISTANCE PROTEIN ARNA"/>
    <property type="match status" value="1"/>
</dbReference>
<dbReference type="PANTHER" id="PTHR43245:SF13">
    <property type="entry name" value="UDP-D-APIOSE_UDP-D-XYLOSE SYNTHASE 2"/>
    <property type="match status" value="1"/>
</dbReference>
<dbReference type="SUPFAM" id="SSF51735">
    <property type="entry name" value="NAD(P)-binding Rossmann-fold domains"/>
    <property type="match status" value="1"/>
</dbReference>
<dbReference type="Proteomes" id="UP001205311">
    <property type="component" value="Unassembled WGS sequence"/>
</dbReference>